<reference evidence="1 2" key="1">
    <citation type="submission" date="2016-10" db="EMBL/GenBank/DDBJ databases">
        <authorList>
            <person name="de Groot N.N."/>
        </authorList>
    </citation>
    <scope>NUCLEOTIDE SEQUENCE [LARGE SCALE GENOMIC DNA]</scope>
    <source>
        <strain evidence="1 2">DSM 21668</strain>
    </source>
</reference>
<dbReference type="OrthoDB" id="9784101at2"/>
<keyword evidence="2" id="KW-1185">Reference proteome</keyword>
<proteinExistence type="predicted"/>
<dbReference type="InterPro" id="IPR029063">
    <property type="entry name" value="SAM-dependent_MTases_sf"/>
</dbReference>
<dbReference type="STRING" id="563176.SAMN04488090_0166"/>
<dbReference type="RefSeq" id="WP_093196555.1">
    <property type="nucleotide sequence ID" value="NZ_FNGS01000001.1"/>
</dbReference>
<dbReference type="CDD" id="cd02440">
    <property type="entry name" value="AdoMet_MTases"/>
    <property type="match status" value="1"/>
</dbReference>
<keyword evidence="1" id="KW-0808">Transferase</keyword>
<evidence type="ECO:0000313" key="2">
    <source>
        <dbReference type="Proteomes" id="UP000198901"/>
    </source>
</evidence>
<dbReference type="AlphaFoldDB" id="A0A1G9HQM0"/>
<gene>
    <name evidence="1" type="ORF">SAMN04488090_0166</name>
</gene>
<dbReference type="SUPFAM" id="SSF53335">
    <property type="entry name" value="S-adenosyl-L-methionine-dependent methyltransferases"/>
    <property type="match status" value="1"/>
</dbReference>
<protein>
    <submittedName>
        <fullName evidence="1">Methyltransferase domain-containing protein</fullName>
    </submittedName>
</protein>
<name>A0A1G9HQM0_9BACT</name>
<dbReference type="Proteomes" id="UP000198901">
    <property type="component" value="Unassembled WGS sequence"/>
</dbReference>
<accession>A0A1G9HQM0</accession>
<dbReference type="Pfam" id="PF13489">
    <property type="entry name" value="Methyltransf_23"/>
    <property type="match status" value="1"/>
</dbReference>
<dbReference type="GO" id="GO:0032259">
    <property type="term" value="P:methylation"/>
    <property type="evidence" value="ECO:0007669"/>
    <property type="project" value="UniProtKB-KW"/>
</dbReference>
<dbReference type="EMBL" id="FNGS01000001">
    <property type="protein sequence ID" value="SDL15291.1"/>
    <property type="molecule type" value="Genomic_DNA"/>
</dbReference>
<dbReference type="GO" id="GO:0008168">
    <property type="term" value="F:methyltransferase activity"/>
    <property type="evidence" value="ECO:0007669"/>
    <property type="project" value="UniProtKB-KW"/>
</dbReference>
<keyword evidence="1" id="KW-0489">Methyltransferase</keyword>
<sequence length="173" mass="19343">MTIQEATDLIRFSPDPAKAVWLELGAGGGTFTRALARLLRQGSTIYAVDRQPLRLEPVVDGVRIHGMQADFESEALPVPPADGLLMANALHYVRHPEAFLERLFPLLQTRHSLLIVEYELTQGNPWVPYPLDFARLTRLAEQVGYQTIRKLGERPSLYGPHPLYAALIESSTT</sequence>
<organism evidence="1 2">
    <name type="scientific">Siphonobacter aquaeclarae</name>
    <dbReference type="NCBI Taxonomy" id="563176"/>
    <lineage>
        <taxon>Bacteria</taxon>
        <taxon>Pseudomonadati</taxon>
        <taxon>Bacteroidota</taxon>
        <taxon>Cytophagia</taxon>
        <taxon>Cytophagales</taxon>
        <taxon>Cytophagaceae</taxon>
        <taxon>Siphonobacter</taxon>
    </lineage>
</organism>
<dbReference type="Gene3D" id="3.40.50.150">
    <property type="entry name" value="Vaccinia Virus protein VP39"/>
    <property type="match status" value="1"/>
</dbReference>
<evidence type="ECO:0000313" key="1">
    <source>
        <dbReference type="EMBL" id="SDL15291.1"/>
    </source>
</evidence>